<dbReference type="VEuPathDB" id="FungiDB:PLEOSDRAFT_157726"/>
<dbReference type="STRING" id="1137138.A0A067NN48"/>
<feature type="region of interest" description="Disordered" evidence="1">
    <location>
        <begin position="252"/>
        <end position="279"/>
    </location>
</feature>
<evidence type="ECO:0000313" key="3">
    <source>
        <dbReference type="EMBL" id="KDQ28420.1"/>
    </source>
</evidence>
<feature type="domain" description="Fungal-type protein kinase" evidence="2">
    <location>
        <begin position="148"/>
        <end position="242"/>
    </location>
</feature>
<evidence type="ECO:0000313" key="4">
    <source>
        <dbReference type="Proteomes" id="UP000027073"/>
    </source>
</evidence>
<feature type="compositionally biased region" description="Low complexity" evidence="1">
    <location>
        <begin position="269"/>
        <end position="279"/>
    </location>
</feature>
<organism evidence="3 4">
    <name type="scientific">Pleurotus ostreatus (strain PC15)</name>
    <name type="common">Oyster mushroom</name>
    <dbReference type="NCBI Taxonomy" id="1137138"/>
    <lineage>
        <taxon>Eukaryota</taxon>
        <taxon>Fungi</taxon>
        <taxon>Dikarya</taxon>
        <taxon>Basidiomycota</taxon>
        <taxon>Agaricomycotina</taxon>
        <taxon>Agaricomycetes</taxon>
        <taxon>Agaricomycetidae</taxon>
        <taxon>Agaricales</taxon>
        <taxon>Pleurotineae</taxon>
        <taxon>Pleurotaceae</taxon>
        <taxon>Pleurotus</taxon>
    </lineage>
</organism>
<dbReference type="InParanoid" id="A0A067NN48"/>
<dbReference type="Proteomes" id="UP000027073">
    <property type="component" value="Unassembled WGS sequence"/>
</dbReference>
<gene>
    <name evidence="3" type="ORF">PLEOSDRAFT_157726</name>
</gene>
<protein>
    <recommendedName>
        <fullName evidence="2">Fungal-type protein kinase domain-containing protein</fullName>
    </recommendedName>
</protein>
<dbReference type="InterPro" id="IPR040976">
    <property type="entry name" value="Pkinase_fungal"/>
</dbReference>
<evidence type="ECO:0000259" key="2">
    <source>
        <dbReference type="Pfam" id="PF17667"/>
    </source>
</evidence>
<dbReference type="EMBL" id="KL198008">
    <property type="protein sequence ID" value="KDQ28420.1"/>
    <property type="molecule type" value="Genomic_DNA"/>
</dbReference>
<dbReference type="OrthoDB" id="10498734at2759"/>
<feature type="region of interest" description="Disordered" evidence="1">
    <location>
        <begin position="456"/>
        <end position="482"/>
    </location>
</feature>
<dbReference type="AlphaFoldDB" id="A0A067NN48"/>
<dbReference type="HOGENOM" id="CLU_566343_0_0_1"/>
<name>A0A067NN48_PLEO1</name>
<reference evidence="4" key="1">
    <citation type="journal article" date="2014" name="Proc. Natl. Acad. Sci. U.S.A.">
        <title>Extensive sampling of basidiomycete genomes demonstrates inadequacy of the white-rot/brown-rot paradigm for wood decay fungi.</title>
        <authorList>
            <person name="Riley R."/>
            <person name="Salamov A.A."/>
            <person name="Brown D.W."/>
            <person name="Nagy L.G."/>
            <person name="Floudas D."/>
            <person name="Held B.W."/>
            <person name="Levasseur A."/>
            <person name="Lombard V."/>
            <person name="Morin E."/>
            <person name="Otillar R."/>
            <person name="Lindquist E.A."/>
            <person name="Sun H."/>
            <person name="LaButti K.M."/>
            <person name="Schmutz J."/>
            <person name="Jabbour D."/>
            <person name="Luo H."/>
            <person name="Baker S.E."/>
            <person name="Pisabarro A.G."/>
            <person name="Walton J.D."/>
            <person name="Blanchette R.A."/>
            <person name="Henrissat B."/>
            <person name="Martin F."/>
            <person name="Cullen D."/>
            <person name="Hibbett D.S."/>
            <person name="Grigoriev I.V."/>
        </authorList>
    </citation>
    <scope>NUCLEOTIDE SEQUENCE [LARGE SCALE GENOMIC DNA]</scope>
    <source>
        <strain evidence="4">PC15</strain>
    </source>
</reference>
<feature type="domain" description="Fungal-type protein kinase" evidence="2">
    <location>
        <begin position="313"/>
        <end position="398"/>
    </location>
</feature>
<accession>A0A067NN48</accession>
<feature type="compositionally biased region" description="Low complexity" evidence="1">
    <location>
        <begin position="252"/>
        <end position="261"/>
    </location>
</feature>
<proteinExistence type="predicted"/>
<dbReference type="Pfam" id="PF17667">
    <property type="entry name" value="Pkinase_fungal"/>
    <property type="match status" value="2"/>
</dbReference>
<sequence length="482" mass="54392">MPAQNEYTPRKSYHSLCSTYLTSKLNIRRQLVVIDHPEIPIVSIGFFETVTPTVPEEMLQAILGKLKESGSITNSGRMRGFASNDPKESEQLESQVFAHVHKFSEAIILAGEQYTGQQTCMIMTNTERSNNSRPDRYGSSVIAHYTKEQQVPEDDLWSGMILAQEDKKSEAGALDTFEKILWSGHHILRNDPCRMFCFGMTTENADCRLWFFARSHIMVSEPFNIVTNQAPFARFILSLSFAHVLSTSLPPSSPAQSSPSTAHEDTSVQATLASSPLSAQSSQSTITEDGLANAPPPPLYTSVDYDFAWKAHGYDPSMQRISHSAYRVRVGDTWYITEKTLSDSRAERICGRCTRVWQVYEDKEYKEGEEKIYYVLKDVWIDFSINAEATIWKRLKEKVDPKVFERHFLTLVAAFEPGEGATTCGFLGRDRYSHTENADFMDSQFIDMLDFEPLPPTGRTTPPGLPNQQQISHSRPGFGAIY</sequence>
<evidence type="ECO:0000256" key="1">
    <source>
        <dbReference type="SAM" id="MobiDB-lite"/>
    </source>
</evidence>